<evidence type="ECO:0000313" key="2">
    <source>
        <dbReference type="Proteomes" id="UP000678228"/>
    </source>
</evidence>
<comment type="caution">
    <text evidence="1">The sequence shown here is derived from an EMBL/GenBank/DDBJ whole genome shotgun (WGS) entry which is preliminary data.</text>
</comment>
<proteinExistence type="predicted"/>
<organism evidence="1 2">
    <name type="scientific">Halalkalibacter suaedae</name>
    <dbReference type="NCBI Taxonomy" id="2822140"/>
    <lineage>
        <taxon>Bacteria</taxon>
        <taxon>Bacillati</taxon>
        <taxon>Bacillota</taxon>
        <taxon>Bacilli</taxon>
        <taxon>Bacillales</taxon>
        <taxon>Bacillaceae</taxon>
        <taxon>Halalkalibacter</taxon>
    </lineage>
</organism>
<name>A0A940X0C5_9BACI</name>
<reference evidence="1" key="1">
    <citation type="submission" date="2021-03" db="EMBL/GenBank/DDBJ databases">
        <title>Bacillus suaedae sp. nov., isolated from Suaeda aralocaspica.</title>
        <authorList>
            <person name="Lei R.F.R."/>
        </authorList>
    </citation>
    <scope>NUCLEOTIDE SEQUENCE</scope>
    <source>
        <strain evidence="1">YZJH907-2</strain>
    </source>
</reference>
<keyword evidence="2" id="KW-1185">Reference proteome</keyword>
<dbReference type="RefSeq" id="WP_210598325.1">
    <property type="nucleotide sequence ID" value="NZ_JAGKSQ010000006.1"/>
</dbReference>
<dbReference type="Proteomes" id="UP000678228">
    <property type="component" value="Unassembled WGS sequence"/>
</dbReference>
<sequence>MNKDGLVALREVSRDEFMDLAQNGARELFELGQYKVFDGSKGEELNHFVYYMGTHNCYLIDIETCYELVTAFYCGGDKPSILENLNKIAASIK</sequence>
<gene>
    <name evidence="1" type="ORF">J7W16_15530</name>
</gene>
<accession>A0A940X0C5</accession>
<dbReference type="EMBL" id="JAGKSQ010000006">
    <property type="protein sequence ID" value="MBP3952536.1"/>
    <property type="molecule type" value="Genomic_DNA"/>
</dbReference>
<evidence type="ECO:0000313" key="1">
    <source>
        <dbReference type="EMBL" id="MBP3952536.1"/>
    </source>
</evidence>
<protein>
    <submittedName>
        <fullName evidence="1">Uncharacterized protein</fullName>
    </submittedName>
</protein>
<dbReference type="AlphaFoldDB" id="A0A940X0C5"/>